<gene>
    <name evidence="2" type="ORF">CDAR_608101</name>
</gene>
<dbReference type="Proteomes" id="UP001054837">
    <property type="component" value="Unassembled WGS sequence"/>
</dbReference>
<protein>
    <submittedName>
        <fullName evidence="2">Uncharacterized protein</fullName>
    </submittedName>
</protein>
<evidence type="ECO:0000313" key="3">
    <source>
        <dbReference type="Proteomes" id="UP001054837"/>
    </source>
</evidence>
<keyword evidence="1" id="KW-0812">Transmembrane</keyword>
<keyword evidence="1" id="KW-1133">Transmembrane helix</keyword>
<comment type="caution">
    <text evidence="2">The sequence shown here is derived from an EMBL/GenBank/DDBJ whole genome shotgun (WGS) entry which is preliminary data.</text>
</comment>
<dbReference type="EMBL" id="BPLQ01003747">
    <property type="protein sequence ID" value="GIY02802.1"/>
    <property type="molecule type" value="Genomic_DNA"/>
</dbReference>
<evidence type="ECO:0000256" key="1">
    <source>
        <dbReference type="SAM" id="Phobius"/>
    </source>
</evidence>
<keyword evidence="1" id="KW-0472">Membrane</keyword>
<reference evidence="2 3" key="1">
    <citation type="submission" date="2021-06" db="EMBL/GenBank/DDBJ databases">
        <title>Caerostris darwini draft genome.</title>
        <authorList>
            <person name="Kono N."/>
            <person name="Arakawa K."/>
        </authorList>
    </citation>
    <scope>NUCLEOTIDE SEQUENCE [LARGE SCALE GENOMIC DNA]</scope>
</reference>
<name>A0AAV4Q339_9ARAC</name>
<sequence length="97" mass="10686">MNHTSPKESSNKLLQSTEDIANHDPFYFIMMIPCFGLVAAPACIQQFSTHFIYIPYEISPQGVRGDVGGSICPNDDNHAPLLGDSNFLFEVITSGCY</sequence>
<proteinExistence type="predicted"/>
<organism evidence="2 3">
    <name type="scientific">Caerostris darwini</name>
    <dbReference type="NCBI Taxonomy" id="1538125"/>
    <lineage>
        <taxon>Eukaryota</taxon>
        <taxon>Metazoa</taxon>
        <taxon>Ecdysozoa</taxon>
        <taxon>Arthropoda</taxon>
        <taxon>Chelicerata</taxon>
        <taxon>Arachnida</taxon>
        <taxon>Araneae</taxon>
        <taxon>Araneomorphae</taxon>
        <taxon>Entelegynae</taxon>
        <taxon>Araneoidea</taxon>
        <taxon>Araneidae</taxon>
        <taxon>Caerostris</taxon>
    </lineage>
</organism>
<keyword evidence="3" id="KW-1185">Reference proteome</keyword>
<accession>A0AAV4Q339</accession>
<dbReference type="AlphaFoldDB" id="A0AAV4Q339"/>
<evidence type="ECO:0000313" key="2">
    <source>
        <dbReference type="EMBL" id="GIY02802.1"/>
    </source>
</evidence>
<feature type="transmembrane region" description="Helical" evidence="1">
    <location>
        <begin position="26"/>
        <end position="44"/>
    </location>
</feature>